<dbReference type="HOGENOM" id="CLU_2251183_0_0_1"/>
<reference evidence="2" key="2">
    <citation type="submission" date="2015-01" db="EMBL/GenBank/DDBJ databases">
        <title>Evolutionary Origins and Diversification of the Mycorrhizal Mutualists.</title>
        <authorList>
            <consortium name="DOE Joint Genome Institute"/>
            <consortium name="Mycorrhizal Genomics Consortium"/>
            <person name="Kohler A."/>
            <person name="Kuo A."/>
            <person name="Nagy L.G."/>
            <person name="Floudas D."/>
            <person name="Copeland A."/>
            <person name="Barry K.W."/>
            <person name="Cichocki N."/>
            <person name="Veneault-Fourrey C."/>
            <person name="LaButti K."/>
            <person name="Lindquist E.A."/>
            <person name="Lipzen A."/>
            <person name="Lundell T."/>
            <person name="Morin E."/>
            <person name="Murat C."/>
            <person name="Riley R."/>
            <person name="Ohm R."/>
            <person name="Sun H."/>
            <person name="Tunlid A."/>
            <person name="Henrissat B."/>
            <person name="Grigoriev I.V."/>
            <person name="Hibbett D.S."/>
            <person name="Martin F."/>
        </authorList>
    </citation>
    <scope>NUCLEOTIDE SEQUENCE [LARGE SCALE GENOMIC DNA]</scope>
    <source>
        <strain evidence="2">Marx 270</strain>
    </source>
</reference>
<evidence type="ECO:0000313" key="2">
    <source>
        <dbReference type="Proteomes" id="UP000054217"/>
    </source>
</evidence>
<gene>
    <name evidence="1" type="ORF">M404DRAFT_32402</name>
</gene>
<evidence type="ECO:0000313" key="1">
    <source>
        <dbReference type="EMBL" id="KIN97298.1"/>
    </source>
</evidence>
<dbReference type="Proteomes" id="UP000054217">
    <property type="component" value="Unassembled WGS sequence"/>
</dbReference>
<proteinExistence type="predicted"/>
<name>A0A0C3NPS4_PISTI</name>
<dbReference type="InParanoid" id="A0A0C3NPS4"/>
<keyword evidence="2" id="KW-1185">Reference proteome</keyword>
<accession>A0A0C3NPS4</accession>
<dbReference type="OrthoDB" id="2690723at2759"/>
<dbReference type="AlphaFoldDB" id="A0A0C3NPS4"/>
<reference evidence="1 2" key="1">
    <citation type="submission" date="2014-04" db="EMBL/GenBank/DDBJ databases">
        <authorList>
            <consortium name="DOE Joint Genome Institute"/>
            <person name="Kuo A."/>
            <person name="Kohler A."/>
            <person name="Costa M.D."/>
            <person name="Nagy L.G."/>
            <person name="Floudas D."/>
            <person name="Copeland A."/>
            <person name="Barry K.W."/>
            <person name="Cichocki N."/>
            <person name="Veneault-Fourrey C."/>
            <person name="LaButti K."/>
            <person name="Lindquist E.A."/>
            <person name="Lipzen A."/>
            <person name="Lundell T."/>
            <person name="Morin E."/>
            <person name="Murat C."/>
            <person name="Sun H."/>
            <person name="Tunlid A."/>
            <person name="Henrissat B."/>
            <person name="Grigoriev I.V."/>
            <person name="Hibbett D.S."/>
            <person name="Martin F."/>
            <person name="Nordberg H.P."/>
            <person name="Cantor M.N."/>
            <person name="Hua S.X."/>
        </authorList>
    </citation>
    <scope>NUCLEOTIDE SEQUENCE [LARGE SCALE GENOMIC DNA]</scope>
    <source>
        <strain evidence="1 2">Marx 270</strain>
    </source>
</reference>
<organism evidence="1 2">
    <name type="scientific">Pisolithus tinctorius Marx 270</name>
    <dbReference type="NCBI Taxonomy" id="870435"/>
    <lineage>
        <taxon>Eukaryota</taxon>
        <taxon>Fungi</taxon>
        <taxon>Dikarya</taxon>
        <taxon>Basidiomycota</taxon>
        <taxon>Agaricomycotina</taxon>
        <taxon>Agaricomycetes</taxon>
        <taxon>Agaricomycetidae</taxon>
        <taxon>Boletales</taxon>
        <taxon>Sclerodermatineae</taxon>
        <taxon>Pisolithaceae</taxon>
        <taxon>Pisolithus</taxon>
    </lineage>
</organism>
<protein>
    <submittedName>
        <fullName evidence="1">Uncharacterized protein</fullName>
    </submittedName>
</protein>
<sequence length="104" mass="11828">MDQLMFGIWNSQQVIQAQVTNLTNSFLQNGLDQFNAAHMIPLVINKQCIKKDLYTTGNPIDLNLKQIPLLEIDETIAMKNWSIPAAGSKHCTHALKAWHEKKKK</sequence>
<dbReference type="EMBL" id="KN832031">
    <property type="protein sequence ID" value="KIN97298.1"/>
    <property type="molecule type" value="Genomic_DNA"/>
</dbReference>